<evidence type="ECO:0000313" key="1">
    <source>
        <dbReference type="EMBL" id="CAA9466363.1"/>
    </source>
</evidence>
<dbReference type="EMBL" id="CADCVM010000016">
    <property type="protein sequence ID" value="CAA9466363.1"/>
    <property type="molecule type" value="Genomic_DNA"/>
</dbReference>
<sequence>GRDEPCTQAPNGGAEGGHLRVVAAGEGPHRGRHRDSEHRARIPVLHAAVVEAAPRLRMPG</sequence>
<dbReference type="AlphaFoldDB" id="A0A6J4R7E9"/>
<feature type="non-terminal residue" evidence="1">
    <location>
        <position position="1"/>
    </location>
</feature>
<feature type="non-terminal residue" evidence="1">
    <location>
        <position position="60"/>
    </location>
</feature>
<organism evidence="1">
    <name type="scientific">uncultured Rubrobacteraceae bacterium</name>
    <dbReference type="NCBI Taxonomy" id="349277"/>
    <lineage>
        <taxon>Bacteria</taxon>
        <taxon>Bacillati</taxon>
        <taxon>Actinomycetota</taxon>
        <taxon>Rubrobacteria</taxon>
        <taxon>Rubrobacterales</taxon>
        <taxon>Rubrobacteraceae</taxon>
        <taxon>environmental samples</taxon>
    </lineage>
</organism>
<reference evidence="1" key="1">
    <citation type="submission" date="2020-02" db="EMBL/GenBank/DDBJ databases">
        <authorList>
            <person name="Meier V. D."/>
        </authorList>
    </citation>
    <scope>NUCLEOTIDE SEQUENCE</scope>
    <source>
        <strain evidence="1">AVDCRST_MAG05</strain>
    </source>
</reference>
<accession>A0A6J4R7E9</accession>
<name>A0A6J4R7E9_9ACTN</name>
<proteinExistence type="predicted"/>
<protein>
    <submittedName>
        <fullName evidence="1">Uncharacterized protein</fullName>
    </submittedName>
</protein>
<gene>
    <name evidence="1" type="ORF">AVDCRST_MAG05-72</name>
</gene>